<dbReference type="PANTHER" id="PTHR33517">
    <property type="entry name" value="PROTEIN FAM170B-RELATED"/>
    <property type="match status" value="1"/>
</dbReference>
<dbReference type="CTD" id="284680"/>
<dbReference type="GO" id="GO:0009566">
    <property type="term" value="P:fertilization"/>
    <property type="evidence" value="ECO:0007669"/>
    <property type="project" value="TreeGrafter"/>
</dbReference>
<feature type="region of interest" description="Disordered" evidence="1">
    <location>
        <begin position="200"/>
        <end position="221"/>
    </location>
</feature>
<dbReference type="RefSeq" id="XP_040491903.1">
    <property type="nucleotide sequence ID" value="XM_040635969.1"/>
</dbReference>
<evidence type="ECO:0000313" key="3">
    <source>
        <dbReference type="RefSeq" id="XP_040491903.1"/>
    </source>
</evidence>
<dbReference type="KEGG" id="umr:121103973"/>
<evidence type="ECO:0000256" key="1">
    <source>
        <dbReference type="SAM" id="MobiDB-lite"/>
    </source>
</evidence>
<reference evidence="3" key="1">
    <citation type="submission" date="2025-08" db="UniProtKB">
        <authorList>
            <consortium name="RefSeq"/>
        </authorList>
    </citation>
    <scope>IDENTIFICATION</scope>
    <source>
        <tissue evidence="3">Whole blood</tissue>
    </source>
</reference>
<feature type="compositionally biased region" description="Polar residues" evidence="1">
    <location>
        <begin position="209"/>
        <end position="218"/>
    </location>
</feature>
<dbReference type="OrthoDB" id="8898641at2759"/>
<dbReference type="Pfam" id="PF17734">
    <property type="entry name" value="Spt46"/>
    <property type="match status" value="1"/>
</dbReference>
<organism evidence="2 3">
    <name type="scientific">Ursus maritimus</name>
    <name type="common">Polar bear</name>
    <name type="synonym">Thalarctos maritimus</name>
    <dbReference type="NCBI Taxonomy" id="29073"/>
    <lineage>
        <taxon>Eukaryota</taxon>
        <taxon>Metazoa</taxon>
        <taxon>Chordata</taxon>
        <taxon>Craniata</taxon>
        <taxon>Vertebrata</taxon>
        <taxon>Euteleostomi</taxon>
        <taxon>Mammalia</taxon>
        <taxon>Eutheria</taxon>
        <taxon>Laurasiatheria</taxon>
        <taxon>Carnivora</taxon>
        <taxon>Caniformia</taxon>
        <taxon>Ursidae</taxon>
        <taxon>Ursus</taxon>
    </lineage>
</organism>
<dbReference type="GeneID" id="121103973"/>
<proteinExistence type="predicted"/>
<keyword evidence="2" id="KW-1185">Reference proteome</keyword>
<name>A0A8M1G8D3_URSMA</name>
<gene>
    <name evidence="3" type="primary">SPATA46</name>
</gene>
<dbReference type="PANTHER" id="PTHR33517:SF4">
    <property type="entry name" value="SPERMATOGENESIS-ASSOCIATED PROTEIN 46"/>
    <property type="match status" value="1"/>
</dbReference>
<dbReference type="Proteomes" id="UP000261680">
    <property type="component" value="Unplaced"/>
</dbReference>
<dbReference type="AlphaFoldDB" id="A0A8M1G8D3"/>
<dbReference type="InterPro" id="IPR040879">
    <property type="entry name" value="Spt46-like"/>
</dbReference>
<protein>
    <submittedName>
        <fullName evidence="3">Spermatogenesis-associated protein 46</fullName>
    </submittedName>
</protein>
<evidence type="ECO:0000313" key="2">
    <source>
        <dbReference type="Proteomes" id="UP000261680"/>
    </source>
</evidence>
<sequence>MTSPKKPFQNLRDSIRLWKGQPGQCVESCDLLVMSTVLRMFIVWTTQTASWEQTCDLHTYGSQNMENFSLLSISGPRISSSALSTFPDIMSSRATSLPDIAKTALPTEVSSPAQGLPAQHHSSAFRHGVQNTVFSPDCILGDPQNGEQLRRKCTIYRPWFSPYSYFVCTDQDSHLGAYSFPEGQRDQGRGDSCLPEDLADSVCSSSSSPENTCPQEATNKSRHGLDSTDYITYQDILMASRWHPAQQSGYKCAACCRMYPTLHSLKSHIKGGFREGFSCKVYYRKLKTLWGKEQKAQPGDRLSSGSGQAFK</sequence>
<accession>A0A8M1G8D3</accession>
<dbReference type="GO" id="GO:0031965">
    <property type="term" value="C:nuclear membrane"/>
    <property type="evidence" value="ECO:0007669"/>
    <property type="project" value="TreeGrafter"/>
</dbReference>